<evidence type="ECO:0000256" key="2">
    <source>
        <dbReference type="PIRNR" id="PIRNR029218"/>
    </source>
</evidence>
<dbReference type="InterPro" id="IPR007712">
    <property type="entry name" value="RelE/ParE_toxin"/>
</dbReference>
<comment type="caution">
    <text evidence="3">The sequence shown here is derived from an EMBL/GenBank/DDBJ whole genome shotgun (WGS) entry which is preliminary data.</text>
</comment>
<comment type="similarity">
    <text evidence="2">Belongs to the RelE toxin family.</text>
</comment>
<evidence type="ECO:0000256" key="1">
    <source>
        <dbReference type="ARBA" id="ARBA00022649"/>
    </source>
</evidence>
<dbReference type="EMBL" id="BMDZ01000012">
    <property type="protein sequence ID" value="GGB34862.1"/>
    <property type="molecule type" value="Genomic_DNA"/>
</dbReference>
<accession>A0ABQ1ICL0</accession>
<dbReference type="Gene3D" id="3.30.2310.20">
    <property type="entry name" value="RelE-like"/>
    <property type="match status" value="1"/>
</dbReference>
<dbReference type="RefSeq" id="WP_188576403.1">
    <property type="nucleotide sequence ID" value="NZ_BMDZ01000012.1"/>
</dbReference>
<organism evidence="3 4">
    <name type="scientific">Tistrella bauzanensis</name>
    <dbReference type="NCBI Taxonomy" id="657419"/>
    <lineage>
        <taxon>Bacteria</taxon>
        <taxon>Pseudomonadati</taxon>
        <taxon>Pseudomonadota</taxon>
        <taxon>Alphaproteobacteria</taxon>
        <taxon>Geminicoccales</taxon>
        <taxon>Geminicoccaceae</taxon>
        <taxon>Tistrella</taxon>
    </lineage>
</organism>
<dbReference type="InterPro" id="IPR035093">
    <property type="entry name" value="RelE/ParE_toxin_dom_sf"/>
</dbReference>
<reference evidence="4" key="1">
    <citation type="journal article" date="2019" name="Int. J. Syst. Evol. Microbiol.">
        <title>The Global Catalogue of Microorganisms (GCM) 10K type strain sequencing project: providing services to taxonomists for standard genome sequencing and annotation.</title>
        <authorList>
            <consortium name="The Broad Institute Genomics Platform"/>
            <consortium name="The Broad Institute Genome Sequencing Center for Infectious Disease"/>
            <person name="Wu L."/>
            <person name="Ma J."/>
        </authorList>
    </citation>
    <scope>NUCLEOTIDE SEQUENCE [LARGE SCALE GENOMIC DNA]</scope>
    <source>
        <strain evidence="4">CGMCC 1.10188</strain>
    </source>
</reference>
<gene>
    <name evidence="3" type="ORF">GCM10011505_15400</name>
</gene>
<keyword evidence="1" id="KW-1277">Toxin-antitoxin system</keyword>
<sequence>MSLDRSGNQPLRRSIRLTALADQDLEDIFEYSVRTWSVQQAEIYFSQIMTALIALANNERTYQPVSVRSGYFKTRIGLHFVIFKITPHEIDVIRILHSRMDVDRHL</sequence>
<dbReference type="Pfam" id="PF05016">
    <property type="entry name" value="ParE_toxin"/>
    <property type="match status" value="1"/>
</dbReference>
<dbReference type="PIRSF" id="PIRSF029218">
    <property type="entry name" value="ParE"/>
    <property type="match status" value="1"/>
</dbReference>
<protein>
    <recommendedName>
        <fullName evidence="2">Toxin</fullName>
    </recommendedName>
</protein>
<name>A0ABQ1ICL0_9PROT</name>
<keyword evidence="4" id="KW-1185">Reference proteome</keyword>
<evidence type="ECO:0000313" key="4">
    <source>
        <dbReference type="Proteomes" id="UP000603352"/>
    </source>
</evidence>
<proteinExistence type="inferred from homology"/>
<evidence type="ECO:0000313" key="3">
    <source>
        <dbReference type="EMBL" id="GGB34862.1"/>
    </source>
</evidence>
<dbReference type="InterPro" id="IPR028344">
    <property type="entry name" value="ParE1/4"/>
</dbReference>
<dbReference type="Proteomes" id="UP000603352">
    <property type="component" value="Unassembled WGS sequence"/>
</dbReference>